<sequence length="52" mass="5618">MLDRAVAQWRQEGPRYAAAVADDNLAAYALVKAARSQEAEPFLRGTQGLVTA</sequence>
<evidence type="ECO:0008006" key="3">
    <source>
        <dbReference type="Google" id="ProtNLM"/>
    </source>
</evidence>
<dbReference type="EMBL" id="BAAAMJ010000015">
    <property type="protein sequence ID" value="GAA1909250.1"/>
    <property type="molecule type" value="Genomic_DNA"/>
</dbReference>
<reference evidence="1 2" key="1">
    <citation type="journal article" date="2019" name="Int. J. Syst. Evol. Microbiol.">
        <title>The Global Catalogue of Microorganisms (GCM) 10K type strain sequencing project: providing services to taxonomists for standard genome sequencing and annotation.</title>
        <authorList>
            <consortium name="The Broad Institute Genomics Platform"/>
            <consortium name="The Broad Institute Genome Sequencing Center for Infectious Disease"/>
            <person name="Wu L."/>
            <person name="Ma J."/>
        </authorList>
    </citation>
    <scope>NUCLEOTIDE SEQUENCE [LARGE SCALE GENOMIC DNA]</scope>
    <source>
        <strain evidence="1 2">JCM 13581</strain>
    </source>
</reference>
<accession>A0ABN2P163</accession>
<protein>
    <recommendedName>
        <fullName evidence="3">GNAT family N-acetyltransferase</fullName>
    </recommendedName>
</protein>
<comment type="caution">
    <text evidence="1">The sequence shown here is derived from an EMBL/GenBank/DDBJ whole genome shotgun (WGS) entry which is preliminary data.</text>
</comment>
<dbReference type="RefSeq" id="WP_344260353.1">
    <property type="nucleotide sequence ID" value="NZ_BAAAMJ010000015.1"/>
</dbReference>
<evidence type="ECO:0000313" key="1">
    <source>
        <dbReference type="EMBL" id="GAA1909250.1"/>
    </source>
</evidence>
<proteinExistence type="predicted"/>
<dbReference type="Proteomes" id="UP001501303">
    <property type="component" value="Unassembled WGS sequence"/>
</dbReference>
<organism evidence="1 2">
    <name type="scientific">Streptomyces sodiiphilus</name>
    <dbReference type="NCBI Taxonomy" id="226217"/>
    <lineage>
        <taxon>Bacteria</taxon>
        <taxon>Bacillati</taxon>
        <taxon>Actinomycetota</taxon>
        <taxon>Actinomycetes</taxon>
        <taxon>Kitasatosporales</taxon>
        <taxon>Streptomycetaceae</taxon>
        <taxon>Streptomyces</taxon>
    </lineage>
</organism>
<evidence type="ECO:0000313" key="2">
    <source>
        <dbReference type="Proteomes" id="UP001501303"/>
    </source>
</evidence>
<name>A0ABN2P163_9ACTN</name>
<gene>
    <name evidence="1" type="ORF">GCM10009716_19000</name>
</gene>
<keyword evidence="2" id="KW-1185">Reference proteome</keyword>